<evidence type="ECO:0000313" key="3">
    <source>
        <dbReference type="Proteomes" id="UP000178532"/>
    </source>
</evidence>
<keyword evidence="1" id="KW-0812">Transmembrane</keyword>
<keyword evidence="1" id="KW-1133">Transmembrane helix</keyword>
<feature type="transmembrane region" description="Helical" evidence="1">
    <location>
        <begin position="6"/>
        <end position="27"/>
    </location>
</feature>
<feature type="transmembrane region" description="Helical" evidence="1">
    <location>
        <begin position="69"/>
        <end position="90"/>
    </location>
</feature>
<protein>
    <submittedName>
        <fullName evidence="2">Uncharacterized protein</fullName>
    </submittedName>
</protein>
<sequence>MFPALTGISFLTALALTFALAMLWELYEKLIGIRETVPNILLDVVLSIAACVLTSYALIAYPLHPDDLLVVAVAVLALYTFTNLSGWFAYRRRNRDFTR</sequence>
<feature type="transmembrane region" description="Helical" evidence="1">
    <location>
        <begin position="39"/>
        <end position="63"/>
    </location>
</feature>
<dbReference type="EMBL" id="MFLI01000005">
    <property type="protein sequence ID" value="OGG62638.1"/>
    <property type="molecule type" value="Genomic_DNA"/>
</dbReference>
<accession>A0A1F6DMI5</accession>
<gene>
    <name evidence="2" type="ORF">A3C19_02645</name>
</gene>
<organism evidence="2 3">
    <name type="scientific">Candidatus Kaiserbacteria bacterium RIFCSPHIGHO2_02_FULL_54_22</name>
    <dbReference type="NCBI Taxonomy" id="1798495"/>
    <lineage>
        <taxon>Bacteria</taxon>
        <taxon>Candidatus Kaiseribacteriota</taxon>
    </lineage>
</organism>
<keyword evidence="1" id="KW-0472">Membrane</keyword>
<evidence type="ECO:0000256" key="1">
    <source>
        <dbReference type="SAM" id="Phobius"/>
    </source>
</evidence>
<reference evidence="2 3" key="1">
    <citation type="journal article" date="2016" name="Nat. Commun.">
        <title>Thousands of microbial genomes shed light on interconnected biogeochemical processes in an aquifer system.</title>
        <authorList>
            <person name="Anantharaman K."/>
            <person name="Brown C.T."/>
            <person name="Hug L.A."/>
            <person name="Sharon I."/>
            <person name="Castelle C.J."/>
            <person name="Probst A.J."/>
            <person name="Thomas B.C."/>
            <person name="Singh A."/>
            <person name="Wilkins M.J."/>
            <person name="Karaoz U."/>
            <person name="Brodie E.L."/>
            <person name="Williams K.H."/>
            <person name="Hubbard S.S."/>
            <person name="Banfield J.F."/>
        </authorList>
    </citation>
    <scope>NUCLEOTIDE SEQUENCE [LARGE SCALE GENOMIC DNA]</scope>
</reference>
<dbReference type="AlphaFoldDB" id="A0A1F6DMI5"/>
<comment type="caution">
    <text evidence="2">The sequence shown here is derived from an EMBL/GenBank/DDBJ whole genome shotgun (WGS) entry which is preliminary data.</text>
</comment>
<proteinExistence type="predicted"/>
<name>A0A1F6DMI5_9BACT</name>
<dbReference type="Proteomes" id="UP000178532">
    <property type="component" value="Unassembled WGS sequence"/>
</dbReference>
<evidence type="ECO:0000313" key="2">
    <source>
        <dbReference type="EMBL" id="OGG62638.1"/>
    </source>
</evidence>
<dbReference type="STRING" id="1798495.A3C19_02645"/>